<dbReference type="AlphaFoldDB" id="A0A6L8WA66"/>
<dbReference type="RefSeq" id="WP_161316577.1">
    <property type="nucleotide sequence ID" value="NZ_WTUW01000009.1"/>
</dbReference>
<reference evidence="2 3" key="1">
    <citation type="submission" date="2019-12" db="EMBL/GenBank/DDBJ databases">
        <title>Snethiella sp. nov. sp. isolated from sea sand.</title>
        <authorList>
            <person name="Kim J."/>
            <person name="Jeong S.E."/>
            <person name="Jung H.S."/>
            <person name="Jeon C.O."/>
        </authorList>
    </citation>
    <scope>NUCLEOTIDE SEQUENCE [LARGE SCALE GENOMIC DNA]</scope>
    <source>
        <strain evidence="2 3">DP05</strain>
    </source>
</reference>
<keyword evidence="3" id="KW-1185">Reference proteome</keyword>
<protein>
    <recommendedName>
        <fullName evidence="4">Glycerophosphoryl diester phosphodiesterase membrane domain-containing protein</fullName>
    </recommendedName>
</protein>
<feature type="transmembrane region" description="Helical" evidence="1">
    <location>
        <begin position="12"/>
        <end position="29"/>
    </location>
</feature>
<organism evidence="2 3">
    <name type="scientific">Sneathiella litorea</name>
    <dbReference type="NCBI Taxonomy" id="2606216"/>
    <lineage>
        <taxon>Bacteria</taxon>
        <taxon>Pseudomonadati</taxon>
        <taxon>Pseudomonadota</taxon>
        <taxon>Alphaproteobacteria</taxon>
        <taxon>Sneathiellales</taxon>
        <taxon>Sneathiellaceae</taxon>
        <taxon>Sneathiella</taxon>
    </lineage>
</organism>
<evidence type="ECO:0000313" key="3">
    <source>
        <dbReference type="Proteomes" id="UP000476030"/>
    </source>
</evidence>
<feature type="transmembrane region" description="Helical" evidence="1">
    <location>
        <begin position="102"/>
        <end position="124"/>
    </location>
</feature>
<feature type="transmembrane region" description="Helical" evidence="1">
    <location>
        <begin position="169"/>
        <end position="194"/>
    </location>
</feature>
<keyword evidence="1" id="KW-1133">Transmembrane helix</keyword>
<keyword evidence="1" id="KW-0812">Transmembrane</keyword>
<gene>
    <name evidence="2" type="ORF">GQE98_15270</name>
</gene>
<accession>A0A6L8WA66</accession>
<feature type="transmembrane region" description="Helical" evidence="1">
    <location>
        <begin position="59"/>
        <end position="81"/>
    </location>
</feature>
<evidence type="ECO:0000313" key="2">
    <source>
        <dbReference type="EMBL" id="MZR31998.1"/>
    </source>
</evidence>
<evidence type="ECO:0000256" key="1">
    <source>
        <dbReference type="SAM" id="Phobius"/>
    </source>
</evidence>
<evidence type="ECO:0008006" key="4">
    <source>
        <dbReference type="Google" id="ProtNLM"/>
    </source>
</evidence>
<feature type="transmembrane region" description="Helical" evidence="1">
    <location>
        <begin position="206"/>
        <end position="235"/>
    </location>
</feature>
<feature type="transmembrane region" description="Helical" evidence="1">
    <location>
        <begin position="130"/>
        <end position="148"/>
    </location>
</feature>
<name>A0A6L8WA66_9PROT</name>
<feature type="transmembrane region" description="Helical" evidence="1">
    <location>
        <begin position="36"/>
        <end position="53"/>
    </location>
</feature>
<proteinExistence type="predicted"/>
<sequence>MSENQQNGVPLLMVPKAILAAGAFVFENVGACLRRGLPIFLVALLIEIGLGVLTTDFSIALQLINIILFSIFAVSWHRYTLLPAERGRKALALGFGLREIKFAGLGVGTAVIALAVFFAFTALLKSGAGAIISLLLMLPVYMTVLFMYPAIALDQPINLGLFLKKGMSLIVSYVIAVVMVVLILIAPMAILYFAMNLITDIIDQSIVAMVILLLVNLLISIFFVAILVSTASFLYRDVIGMEEMQNG</sequence>
<dbReference type="EMBL" id="WTUW01000009">
    <property type="protein sequence ID" value="MZR31998.1"/>
    <property type="molecule type" value="Genomic_DNA"/>
</dbReference>
<dbReference type="Proteomes" id="UP000476030">
    <property type="component" value="Unassembled WGS sequence"/>
</dbReference>
<keyword evidence="1" id="KW-0472">Membrane</keyword>
<comment type="caution">
    <text evidence="2">The sequence shown here is derived from an EMBL/GenBank/DDBJ whole genome shotgun (WGS) entry which is preliminary data.</text>
</comment>